<dbReference type="InterPro" id="IPR001005">
    <property type="entry name" value="SANT/Myb"/>
</dbReference>
<dbReference type="PANTHER" id="PTHR12460">
    <property type="entry name" value="CYCLIN-DEPENDENT KINASE INHIBITOR-RELATED PROTEIN"/>
    <property type="match status" value="1"/>
</dbReference>
<protein>
    <recommendedName>
        <fullName evidence="2">Myb-like domain-containing protein</fullName>
    </recommendedName>
</protein>
<feature type="region of interest" description="Disordered" evidence="1">
    <location>
        <begin position="1497"/>
        <end position="1531"/>
    </location>
</feature>
<reference evidence="3 4" key="1">
    <citation type="journal article" date="2004" name="Science">
        <title>The genome of the diatom Thalassiosira pseudonana: ecology, evolution, and metabolism.</title>
        <authorList>
            <person name="Armbrust E.V."/>
            <person name="Berges J.A."/>
            <person name="Bowler C."/>
            <person name="Green B.R."/>
            <person name="Martinez D."/>
            <person name="Putnam N.H."/>
            <person name="Zhou S."/>
            <person name="Allen A.E."/>
            <person name="Apt K.E."/>
            <person name="Bechner M."/>
            <person name="Brzezinski M.A."/>
            <person name="Chaal B.K."/>
            <person name="Chiovitti A."/>
            <person name="Davis A.K."/>
            <person name="Demarest M.S."/>
            <person name="Detter J.C."/>
            <person name="Glavina T."/>
            <person name="Goodstein D."/>
            <person name="Hadi M.Z."/>
            <person name="Hellsten U."/>
            <person name="Hildebrand M."/>
            <person name="Jenkins B.D."/>
            <person name="Jurka J."/>
            <person name="Kapitonov V.V."/>
            <person name="Kroger N."/>
            <person name="Lau W.W."/>
            <person name="Lane T.W."/>
            <person name="Larimer F.W."/>
            <person name="Lippmeier J.C."/>
            <person name="Lucas S."/>
            <person name="Medina M."/>
            <person name="Montsant A."/>
            <person name="Obornik M."/>
            <person name="Parker M.S."/>
            <person name="Palenik B."/>
            <person name="Pazour G.J."/>
            <person name="Richardson P.M."/>
            <person name="Rynearson T.A."/>
            <person name="Saito M.A."/>
            <person name="Schwartz D.C."/>
            <person name="Thamatrakoln K."/>
            <person name="Valentin K."/>
            <person name="Vardi A."/>
            <person name="Wilkerson F.P."/>
            <person name="Rokhsar D.S."/>
        </authorList>
    </citation>
    <scope>NUCLEOTIDE SEQUENCE [LARGE SCALE GENOMIC DNA]</scope>
    <source>
        <strain evidence="3 4">CCMP1335</strain>
    </source>
</reference>
<feature type="compositionally biased region" description="Basic residues" evidence="1">
    <location>
        <begin position="140"/>
        <end position="150"/>
    </location>
</feature>
<dbReference type="GeneID" id="7449931"/>
<feature type="region of interest" description="Disordered" evidence="1">
    <location>
        <begin position="499"/>
        <end position="565"/>
    </location>
</feature>
<dbReference type="PROSITE" id="PS50090">
    <property type="entry name" value="MYB_LIKE"/>
    <property type="match status" value="1"/>
</dbReference>
<dbReference type="eggNOG" id="ENOG502SKK5">
    <property type="taxonomic scope" value="Eukaryota"/>
</dbReference>
<accession>B8LDB6</accession>
<feature type="compositionally biased region" description="Acidic residues" evidence="1">
    <location>
        <begin position="501"/>
        <end position="519"/>
    </location>
</feature>
<feature type="compositionally biased region" description="Pro residues" evidence="1">
    <location>
        <begin position="279"/>
        <end position="288"/>
    </location>
</feature>
<dbReference type="SUPFAM" id="SSF46689">
    <property type="entry name" value="Homeodomain-like"/>
    <property type="match status" value="1"/>
</dbReference>
<evidence type="ECO:0000313" key="4">
    <source>
        <dbReference type="Proteomes" id="UP000001449"/>
    </source>
</evidence>
<dbReference type="PANTHER" id="PTHR12460:SF0">
    <property type="entry name" value="CID DOMAIN-CONTAINING PROTEIN-RELATED"/>
    <property type="match status" value="1"/>
</dbReference>
<dbReference type="KEGG" id="tps:THAPSDRAFT_25480"/>
<keyword evidence="4" id="KW-1185">Reference proteome</keyword>
<feature type="compositionally biased region" description="Polar residues" evidence="1">
    <location>
        <begin position="1510"/>
        <end position="1531"/>
    </location>
</feature>
<dbReference type="PaxDb" id="35128-Thaps25480"/>
<dbReference type="InParanoid" id="B8LDB6"/>
<organism evidence="3 4">
    <name type="scientific">Thalassiosira pseudonana</name>
    <name type="common">Marine diatom</name>
    <name type="synonym">Cyclotella nana</name>
    <dbReference type="NCBI Taxonomy" id="35128"/>
    <lineage>
        <taxon>Eukaryota</taxon>
        <taxon>Sar</taxon>
        <taxon>Stramenopiles</taxon>
        <taxon>Ochrophyta</taxon>
        <taxon>Bacillariophyta</taxon>
        <taxon>Coscinodiscophyceae</taxon>
        <taxon>Thalassiosirophycidae</taxon>
        <taxon>Thalassiosirales</taxon>
        <taxon>Thalassiosiraceae</taxon>
        <taxon>Thalassiosira</taxon>
    </lineage>
</organism>
<feature type="region of interest" description="Disordered" evidence="1">
    <location>
        <begin position="1"/>
        <end position="178"/>
    </location>
</feature>
<dbReference type="EMBL" id="DS999419">
    <property type="protein sequence ID" value="EED86777.1"/>
    <property type="molecule type" value="Genomic_DNA"/>
</dbReference>
<evidence type="ECO:0000259" key="2">
    <source>
        <dbReference type="PROSITE" id="PS50090"/>
    </source>
</evidence>
<feature type="compositionally biased region" description="Basic and acidic residues" evidence="1">
    <location>
        <begin position="365"/>
        <end position="386"/>
    </location>
</feature>
<feature type="region of interest" description="Disordered" evidence="1">
    <location>
        <begin position="243"/>
        <end position="337"/>
    </location>
</feature>
<feature type="compositionally biased region" description="Low complexity" evidence="1">
    <location>
        <begin position="151"/>
        <end position="161"/>
    </location>
</feature>
<feature type="region of interest" description="Disordered" evidence="1">
    <location>
        <begin position="456"/>
        <end position="479"/>
    </location>
</feature>
<feature type="compositionally biased region" description="Low complexity" evidence="1">
    <location>
        <begin position="42"/>
        <end position="66"/>
    </location>
</feature>
<feature type="region of interest" description="Disordered" evidence="1">
    <location>
        <begin position="1574"/>
        <end position="1627"/>
    </location>
</feature>
<dbReference type="HOGENOM" id="CLU_242614_0_0_1"/>
<feature type="compositionally biased region" description="Polar residues" evidence="1">
    <location>
        <begin position="1"/>
        <end position="13"/>
    </location>
</feature>
<dbReference type="Gene3D" id="1.10.10.60">
    <property type="entry name" value="Homeodomain-like"/>
    <property type="match status" value="1"/>
</dbReference>
<feature type="compositionally biased region" description="Low complexity" evidence="1">
    <location>
        <begin position="20"/>
        <end position="34"/>
    </location>
</feature>
<feature type="compositionally biased region" description="Pro residues" evidence="1">
    <location>
        <begin position="101"/>
        <end position="112"/>
    </location>
</feature>
<dbReference type="InterPro" id="IPR009057">
    <property type="entry name" value="Homeodomain-like_sf"/>
</dbReference>
<feature type="compositionally biased region" description="Polar residues" evidence="1">
    <location>
        <begin position="293"/>
        <end position="302"/>
    </location>
</feature>
<proteinExistence type="predicted"/>
<name>B8LDB6_THAPS</name>
<feature type="region of interest" description="Disordered" evidence="1">
    <location>
        <begin position="1445"/>
        <end position="1465"/>
    </location>
</feature>
<feature type="compositionally biased region" description="Basic residues" evidence="1">
    <location>
        <begin position="387"/>
        <end position="398"/>
    </location>
</feature>
<feature type="compositionally biased region" description="Low complexity" evidence="1">
    <location>
        <begin position="1582"/>
        <end position="1591"/>
    </location>
</feature>
<feature type="compositionally biased region" description="Low complexity" evidence="1">
    <location>
        <begin position="1405"/>
        <end position="1418"/>
    </location>
</feature>
<gene>
    <name evidence="3" type="ORF">THAPSDRAFT_25480</name>
</gene>
<feature type="domain" description="Myb-like" evidence="2">
    <location>
        <begin position="1114"/>
        <end position="1158"/>
    </location>
</feature>
<feature type="compositionally biased region" description="Polar residues" evidence="1">
    <location>
        <begin position="317"/>
        <end position="328"/>
    </location>
</feature>
<feature type="region of interest" description="Disordered" evidence="1">
    <location>
        <begin position="595"/>
        <end position="667"/>
    </location>
</feature>
<feature type="region of interest" description="Disordered" evidence="1">
    <location>
        <begin position="362"/>
        <end position="406"/>
    </location>
</feature>
<feature type="region of interest" description="Disordered" evidence="1">
    <location>
        <begin position="1391"/>
        <end position="1419"/>
    </location>
</feature>
<feature type="compositionally biased region" description="Polar residues" evidence="1">
    <location>
        <begin position="68"/>
        <end position="79"/>
    </location>
</feature>
<dbReference type="RefSeq" id="XP_002297049.1">
    <property type="nucleotide sequence ID" value="XM_002297013.1"/>
</dbReference>
<reference evidence="3 4" key="2">
    <citation type="journal article" date="2008" name="Nature">
        <title>The Phaeodactylum genome reveals the evolutionary history of diatom genomes.</title>
        <authorList>
            <person name="Bowler C."/>
            <person name="Allen A.E."/>
            <person name="Badger J.H."/>
            <person name="Grimwood J."/>
            <person name="Jabbari K."/>
            <person name="Kuo A."/>
            <person name="Maheswari U."/>
            <person name="Martens C."/>
            <person name="Maumus F."/>
            <person name="Otillar R.P."/>
            <person name="Rayko E."/>
            <person name="Salamov A."/>
            <person name="Vandepoele K."/>
            <person name="Beszteri B."/>
            <person name="Gruber A."/>
            <person name="Heijde M."/>
            <person name="Katinka M."/>
            <person name="Mock T."/>
            <person name="Valentin K."/>
            <person name="Verret F."/>
            <person name="Berges J.A."/>
            <person name="Brownlee C."/>
            <person name="Cadoret J.P."/>
            <person name="Chiovitti A."/>
            <person name="Choi C.J."/>
            <person name="Coesel S."/>
            <person name="De Martino A."/>
            <person name="Detter J.C."/>
            <person name="Durkin C."/>
            <person name="Falciatore A."/>
            <person name="Fournet J."/>
            <person name="Haruta M."/>
            <person name="Huysman M.J."/>
            <person name="Jenkins B.D."/>
            <person name="Jiroutova K."/>
            <person name="Jorgensen R.E."/>
            <person name="Joubert Y."/>
            <person name="Kaplan A."/>
            <person name="Kroger N."/>
            <person name="Kroth P.G."/>
            <person name="La Roche J."/>
            <person name="Lindquist E."/>
            <person name="Lommer M."/>
            <person name="Martin-Jezequel V."/>
            <person name="Lopez P.J."/>
            <person name="Lucas S."/>
            <person name="Mangogna M."/>
            <person name="McGinnis K."/>
            <person name="Medlin L.K."/>
            <person name="Montsant A."/>
            <person name="Oudot-Le Secq M.P."/>
            <person name="Napoli C."/>
            <person name="Obornik M."/>
            <person name="Parker M.S."/>
            <person name="Petit J.L."/>
            <person name="Porcel B.M."/>
            <person name="Poulsen N."/>
            <person name="Robison M."/>
            <person name="Rychlewski L."/>
            <person name="Rynearson T.A."/>
            <person name="Schmutz J."/>
            <person name="Shapiro H."/>
            <person name="Siaut M."/>
            <person name="Stanley M."/>
            <person name="Sussman M.R."/>
            <person name="Taylor A.R."/>
            <person name="Vardi A."/>
            <person name="von Dassow P."/>
            <person name="Vyverman W."/>
            <person name="Willis A."/>
            <person name="Wyrwicz L.S."/>
            <person name="Rokhsar D.S."/>
            <person name="Weissenbach J."/>
            <person name="Armbrust E.V."/>
            <person name="Green B.R."/>
            <person name="Van de Peer Y."/>
            <person name="Grigoriev I.V."/>
        </authorList>
    </citation>
    <scope>NUCLEOTIDE SEQUENCE [LARGE SCALE GENOMIC DNA]</scope>
    <source>
        <strain evidence="3 4">CCMP1335</strain>
    </source>
</reference>
<feature type="compositionally biased region" description="Polar residues" evidence="1">
    <location>
        <begin position="86"/>
        <end position="98"/>
    </location>
</feature>
<dbReference type="SMART" id="SM00717">
    <property type="entry name" value="SANT"/>
    <property type="match status" value="2"/>
</dbReference>
<evidence type="ECO:0000313" key="3">
    <source>
        <dbReference type="EMBL" id="EED86777.1"/>
    </source>
</evidence>
<feature type="compositionally biased region" description="Gly residues" evidence="1">
    <location>
        <begin position="243"/>
        <end position="257"/>
    </location>
</feature>
<dbReference type="Proteomes" id="UP000001449">
    <property type="component" value="Unassembled WGS sequence"/>
</dbReference>
<evidence type="ECO:0000256" key="1">
    <source>
        <dbReference type="SAM" id="MobiDB-lite"/>
    </source>
</evidence>
<sequence>MKITTPPTRSSPRIRNRAVASAAAAAGGAAASSGMTPSALFSTNAAASVQQQQSATATSTSGNATADVSRSTATASSYPTAPHQPPSTSTASTRNNVAPPQLIPPSMPPLPEIDPAEMERRKRSALAYAMGDTSSSSSGRYKRSKKKHHAASASSRSSSRSTTPVNHHNHGNGIPMGNPYLVAQHQQRLQQQQSMGYGGSTNAVGIPLYTNDTVGYYIQPPPVQSSLPQHPPPRPLVSVGRGVGVGGVRTTAPGGGIPTHHAQSVPNPMMEERPQQQHQPPPQYPPSSMPHLQPSQTSSSRAATPIPASLFDLATGGNHTIANPSEPASSSSSSQPVNTMGALVAAAAKMKSRVRRYSPMNVADHQQHQHEQHQQQKEERGMEEQHHHHQQQQQKPRRNYYPFNQNNNSQQRLLHSKRGDTEDDESVDDEYARFVRSLMAGDDQSIMTFRTLQSVTKAGNGSGVGDAKKEGPELGTIVGDEGMIAGSTLDDLDDASYQLTSEEEDEDDEDGMDEEDDGTEEKKDDKSATGSVNSKLSRVEKSAVGTPVRKMTAKNVPPTPLGESTLDLNYLDEIEGLMEEDLEAHLASLLQTDPLSGSLGEGEHTSASWQSGNGGASGSRSNSGHTYAVCGKSTKKRKSTQTVVTTPPPKMMSPSGSNHARHGASASAPIVTQDQLKQLRATMARHNQLLLQQATLSVRAAYIQKVNKELKPALTQQAIDQRRKEKKSDAGLDTLPASRLNSRSLTFCATPANKNYKYSNDFYCGETAEELADCLDGAVGMLQDLEQNWKDAVRNSIQLSFAQASKGSIAPLPQSQGGRRKLLPTLGEDSQPMLDGDVEMNNADQSGAVERRLTRSAFTKTLLEREMEMNSGSASDYNGVVQPGMPPVKKRLSVFDVRGLARLRETFSAIDNSVNEARVGAKEDTAGDSGINILLPTNHGDACELLLKHAGADIDPSCVPGRVDLGKLLTHAPEAFPEPEKVTYPLTRLQQIDLRKNKNQFTAGEDNLILRGVSNSHHRCSFFFSPLTKQKNLYGEKEWVLVSDRFLPDRPVNTISQRYQRLCFLIYKSNGVFIDDMGKLAPVPATAKGSFSLDEVELAGVKRPLPPTTMNVHRWTLEEDIAILKSVPIMGTQWAEICNRIIPHRDRGHIRKRYQVLERRIPKGITKMNLKRPTAPLIITEPAMHAKVVSATKLVRKSLVTKEDIIPSAVVSEQLPSASTPQAIAAIPVAPRAPAPKHGFVEVEPSPDTHNVAALLREFSTSSNSYYPKQNESIGPIEENVEYSNIGESTRMGVEKLLGNGDDWSQASGMARLFEVGAAESNFIRESGEDVGEHPMNSPERTSNLPMLSVDDAEASGLSIFNEYNARENTNQINFNDGSNGGRKSIMSSVMENTTENASKRKSSEAFSNSNSSFSNSSLKVAGSPIKVKGNQFKPAGAPTKVNFDSHDTASPSGENIFAGGSHPTSHATSAISFTLGTPVQQLATPGKVETPGMLDFFLSDKSRPGGTVETPSKTKNPPASPTKYPSPTKLTAMTPNTPLHNLGYGALSGPTDGGNSLFMAGADFDAVSALQDLSNSAPNTPSRLLLPPRGSLKEGETMNFDGPDGNVKADEEAAKKSSASGKNKWVAASKPRTSFFEMVTAKHNEK</sequence>